<evidence type="ECO:0000313" key="2">
    <source>
        <dbReference type="EMBL" id="GJS56289.1"/>
    </source>
</evidence>
<proteinExistence type="predicted"/>
<feature type="coiled-coil region" evidence="1">
    <location>
        <begin position="699"/>
        <end position="733"/>
    </location>
</feature>
<protein>
    <submittedName>
        <fullName evidence="2">Uncharacterized protein</fullName>
    </submittedName>
</protein>
<name>A0ABQ4WTS3_9ASTR</name>
<reference evidence="2" key="2">
    <citation type="submission" date="2022-01" db="EMBL/GenBank/DDBJ databases">
        <authorList>
            <person name="Yamashiro T."/>
            <person name="Shiraishi A."/>
            <person name="Satake H."/>
            <person name="Nakayama K."/>
        </authorList>
    </citation>
    <scope>NUCLEOTIDE SEQUENCE</scope>
</reference>
<evidence type="ECO:0000256" key="1">
    <source>
        <dbReference type="SAM" id="Coils"/>
    </source>
</evidence>
<reference evidence="2" key="1">
    <citation type="journal article" date="2022" name="Int. J. Mol. Sci.">
        <title>Draft Genome of Tanacetum Coccineum: Genomic Comparison of Closely Related Tanacetum-Family Plants.</title>
        <authorList>
            <person name="Yamashiro T."/>
            <person name="Shiraishi A."/>
            <person name="Nakayama K."/>
            <person name="Satake H."/>
        </authorList>
    </citation>
    <scope>NUCLEOTIDE SEQUENCE</scope>
</reference>
<comment type="caution">
    <text evidence="2">The sequence shown here is derived from an EMBL/GenBank/DDBJ whole genome shotgun (WGS) entry which is preliminary data.</text>
</comment>
<evidence type="ECO:0000313" key="3">
    <source>
        <dbReference type="Proteomes" id="UP001151760"/>
    </source>
</evidence>
<dbReference type="Proteomes" id="UP001151760">
    <property type="component" value="Unassembled WGS sequence"/>
</dbReference>
<dbReference type="EMBL" id="BQNB010008925">
    <property type="protein sequence ID" value="GJS56289.1"/>
    <property type="molecule type" value="Genomic_DNA"/>
</dbReference>
<accession>A0ABQ4WTS3</accession>
<keyword evidence="1" id="KW-0175">Coiled coil</keyword>
<sequence length="779" mass="89321">MLLAQAQEAGVILDEEQLTFLADTWEGVDSRTDVQALTTTAIFQTNDIDAFDSDCDEAPTASAVFMENLTSYDSDVLSEVPNYDTYQDNNVFDQSIQEMYYSEQPVFVNDSNIEITSDNNVISYDQYLKENRNKIVQGTTFAEQQDAMIMSVIDEMSNQVAKCNAVNQENKIMNESLTIELERYKEMVKKFKQRQKFDLTDREKHIDSQIRGIIVDHNAKFDAFQKVIQTLKLQLSANIKSNKSLKTPVDVLKKETNGKQDKHIEEILVLEKEKEALENIIYKMAQRKQHVVYIGSALGEKHDAIYVIDTEETLMLAEESRLKMKDKQNDQIVKEKKVDITPIDYTKLNKLYEYFVPQKVLYTGQAFWLPISKIVHEKPTVLPKPFQNDLPRKLSSTIMVKQNLLKVKGHLDNFDKVIKVRTKVTGQNEAVHSYDNIVEYADMEKSFVDAYNQCLELEAELVKKKDMVEKVVYNDLSKRFSRLEQHRISLEISVQQRESVSDCVETLNNLKVIALWMFKLDFQPLSHNLRKNREAHVDYLKITKEHADPLREIVEQARALKPLDNALDYACNLLDAVWVTAAHVCVNAAQLEVMSSPNHPTSGIEDAFSSNFPDYIPTSLDYVPASPGNTYSSSSNNSFGHAKESPIPPPTIVPLSPMLNYQEFFLPEELLPPKKQGNELYLDRIECMEDKIEGLGKGRVIIQQDFNNLEAELQKARAQITKLQRKQIRNNNKVSLAHFTIANLEQIIKDFQARHQADKESLLDAIYELKNSQEGPSDY</sequence>
<gene>
    <name evidence="2" type="ORF">Tco_0629651</name>
</gene>
<keyword evidence="3" id="KW-1185">Reference proteome</keyword>
<organism evidence="2 3">
    <name type="scientific">Tanacetum coccineum</name>
    <dbReference type="NCBI Taxonomy" id="301880"/>
    <lineage>
        <taxon>Eukaryota</taxon>
        <taxon>Viridiplantae</taxon>
        <taxon>Streptophyta</taxon>
        <taxon>Embryophyta</taxon>
        <taxon>Tracheophyta</taxon>
        <taxon>Spermatophyta</taxon>
        <taxon>Magnoliopsida</taxon>
        <taxon>eudicotyledons</taxon>
        <taxon>Gunneridae</taxon>
        <taxon>Pentapetalae</taxon>
        <taxon>asterids</taxon>
        <taxon>campanulids</taxon>
        <taxon>Asterales</taxon>
        <taxon>Asteraceae</taxon>
        <taxon>Asteroideae</taxon>
        <taxon>Anthemideae</taxon>
        <taxon>Anthemidinae</taxon>
        <taxon>Tanacetum</taxon>
    </lineage>
</organism>